<keyword evidence="4" id="KW-1185">Reference proteome</keyword>
<dbReference type="PROSITE" id="PS51194">
    <property type="entry name" value="HELICASE_CTER"/>
    <property type="match status" value="1"/>
</dbReference>
<proteinExistence type="predicted"/>
<dbReference type="STRING" id="1314781.A0A165D4T3"/>
<dbReference type="Proteomes" id="UP000077266">
    <property type="component" value="Unassembled WGS sequence"/>
</dbReference>
<feature type="region of interest" description="Disordered" evidence="1">
    <location>
        <begin position="117"/>
        <end position="141"/>
    </location>
</feature>
<evidence type="ECO:0000313" key="3">
    <source>
        <dbReference type="EMBL" id="KZV83791.1"/>
    </source>
</evidence>
<dbReference type="InterPro" id="IPR027417">
    <property type="entry name" value="P-loop_NTPase"/>
</dbReference>
<protein>
    <recommendedName>
        <fullName evidence="2">Helicase C-terminal domain-containing protein</fullName>
    </recommendedName>
</protein>
<evidence type="ECO:0000313" key="4">
    <source>
        <dbReference type="Proteomes" id="UP000077266"/>
    </source>
</evidence>
<dbReference type="SMART" id="SM00490">
    <property type="entry name" value="HELICc"/>
    <property type="match status" value="1"/>
</dbReference>
<accession>A0A165D4T3</accession>
<dbReference type="EMBL" id="KV426255">
    <property type="protein sequence ID" value="KZV83791.1"/>
    <property type="molecule type" value="Genomic_DNA"/>
</dbReference>
<dbReference type="AlphaFoldDB" id="A0A165D4T3"/>
<sequence>MVFMQSKTDCKDAALHLRRMLPEHHQDKVCWFTADKTDAYKDSRMKRFTEGSVWGMFCTDAAGLGLDVNDIRICIQWGIEGLTFEGLYQRFGRGGRNRSLQGMGLLFVEDKFYPKTGGKRKRTLADGSDDESDSEEPVEKRPCIEQSQVTSVYCFHSCMCTNVVYYRILLPPCRTSVPLRYYLRTRVQSHAAAPIPLYSSLLASCPRARAPAVTTHAVS</sequence>
<dbReference type="SUPFAM" id="SSF52540">
    <property type="entry name" value="P-loop containing nucleoside triphosphate hydrolases"/>
    <property type="match status" value="1"/>
</dbReference>
<feature type="compositionally biased region" description="Acidic residues" evidence="1">
    <location>
        <begin position="127"/>
        <end position="136"/>
    </location>
</feature>
<feature type="domain" description="Helicase C-terminal" evidence="2">
    <location>
        <begin position="1"/>
        <end position="144"/>
    </location>
</feature>
<dbReference type="InParanoid" id="A0A165D4T3"/>
<name>A0A165D4T3_EXIGL</name>
<dbReference type="InterPro" id="IPR001650">
    <property type="entry name" value="Helicase_C-like"/>
</dbReference>
<dbReference type="OrthoDB" id="10261556at2759"/>
<evidence type="ECO:0000256" key="1">
    <source>
        <dbReference type="SAM" id="MobiDB-lite"/>
    </source>
</evidence>
<reference evidence="3 4" key="1">
    <citation type="journal article" date="2016" name="Mol. Biol. Evol.">
        <title>Comparative Genomics of Early-Diverging Mushroom-Forming Fungi Provides Insights into the Origins of Lignocellulose Decay Capabilities.</title>
        <authorList>
            <person name="Nagy L.G."/>
            <person name="Riley R."/>
            <person name="Tritt A."/>
            <person name="Adam C."/>
            <person name="Daum C."/>
            <person name="Floudas D."/>
            <person name="Sun H."/>
            <person name="Yadav J.S."/>
            <person name="Pangilinan J."/>
            <person name="Larsson K.H."/>
            <person name="Matsuura K."/>
            <person name="Barry K."/>
            <person name="Labutti K."/>
            <person name="Kuo R."/>
            <person name="Ohm R.A."/>
            <person name="Bhattacharya S.S."/>
            <person name="Shirouzu T."/>
            <person name="Yoshinaga Y."/>
            <person name="Martin F.M."/>
            <person name="Grigoriev I.V."/>
            <person name="Hibbett D.S."/>
        </authorList>
    </citation>
    <scope>NUCLEOTIDE SEQUENCE [LARGE SCALE GENOMIC DNA]</scope>
    <source>
        <strain evidence="3 4">HHB12029</strain>
    </source>
</reference>
<dbReference type="Gene3D" id="3.40.50.300">
    <property type="entry name" value="P-loop containing nucleotide triphosphate hydrolases"/>
    <property type="match status" value="1"/>
</dbReference>
<dbReference type="Pfam" id="PF00271">
    <property type="entry name" value="Helicase_C"/>
    <property type="match status" value="1"/>
</dbReference>
<organism evidence="3 4">
    <name type="scientific">Exidia glandulosa HHB12029</name>
    <dbReference type="NCBI Taxonomy" id="1314781"/>
    <lineage>
        <taxon>Eukaryota</taxon>
        <taxon>Fungi</taxon>
        <taxon>Dikarya</taxon>
        <taxon>Basidiomycota</taxon>
        <taxon>Agaricomycotina</taxon>
        <taxon>Agaricomycetes</taxon>
        <taxon>Auriculariales</taxon>
        <taxon>Exidiaceae</taxon>
        <taxon>Exidia</taxon>
    </lineage>
</organism>
<evidence type="ECO:0000259" key="2">
    <source>
        <dbReference type="PROSITE" id="PS51194"/>
    </source>
</evidence>
<gene>
    <name evidence="3" type="ORF">EXIGLDRAFT_625190</name>
</gene>